<dbReference type="PANTHER" id="PTHR24123:SF33">
    <property type="entry name" value="PROTEIN HOS4"/>
    <property type="match status" value="1"/>
</dbReference>
<evidence type="ECO:0000256" key="1">
    <source>
        <dbReference type="ARBA" id="ARBA00022737"/>
    </source>
</evidence>
<dbReference type="Gene3D" id="3.40.50.1580">
    <property type="entry name" value="Nucleoside phosphorylase domain"/>
    <property type="match status" value="1"/>
</dbReference>
<dbReference type="InterPro" id="IPR051165">
    <property type="entry name" value="Multifunctional_ANK_Repeat"/>
</dbReference>
<dbReference type="InterPro" id="IPR000845">
    <property type="entry name" value="Nucleoside_phosphorylase_d"/>
</dbReference>
<dbReference type="Gene3D" id="3.40.50.300">
    <property type="entry name" value="P-loop containing nucleotide triphosphate hydrolases"/>
    <property type="match status" value="1"/>
</dbReference>
<feature type="repeat" description="ANK" evidence="3">
    <location>
        <begin position="1026"/>
        <end position="1058"/>
    </location>
</feature>
<keyword evidence="1" id="KW-0677">Repeat</keyword>
<evidence type="ECO:0000313" key="7">
    <source>
        <dbReference type="Proteomes" id="UP000275480"/>
    </source>
</evidence>
<evidence type="ECO:0000259" key="4">
    <source>
        <dbReference type="Pfam" id="PF01048"/>
    </source>
</evidence>
<dbReference type="InterPro" id="IPR036770">
    <property type="entry name" value="Ankyrin_rpt-contain_sf"/>
</dbReference>
<gene>
    <name evidence="6" type="ORF">CA14_010302</name>
</gene>
<organism evidence="6 7">
    <name type="scientific">Aspergillus flavus</name>
    <dbReference type="NCBI Taxonomy" id="5059"/>
    <lineage>
        <taxon>Eukaryota</taxon>
        <taxon>Fungi</taxon>
        <taxon>Dikarya</taxon>
        <taxon>Ascomycota</taxon>
        <taxon>Pezizomycotina</taxon>
        <taxon>Eurotiomycetes</taxon>
        <taxon>Eurotiomycetidae</taxon>
        <taxon>Eurotiales</taxon>
        <taxon>Aspergillaceae</taxon>
        <taxon>Aspergillus</taxon>
        <taxon>Aspergillus subgen. Circumdati</taxon>
    </lineage>
</organism>
<feature type="repeat" description="ANK" evidence="3">
    <location>
        <begin position="1192"/>
        <end position="1225"/>
    </location>
</feature>
<dbReference type="EMBL" id="QQZZ01000028">
    <property type="protein sequence ID" value="RMZ47634.1"/>
    <property type="molecule type" value="Genomic_DNA"/>
</dbReference>
<feature type="repeat" description="ANK" evidence="3">
    <location>
        <begin position="1059"/>
        <end position="1091"/>
    </location>
</feature>
<dbReference type="InterPro" id="IPR035994">
    <property type="entry name" value="Nucleoside_phosphorylase_sf"/>
</dbReference>
<dbReference type="PROSITE" id="PS50088">
    <property type="entry name" value="ANK_REPEAT"/>
    <property type="match status" value="8"/>
</dbReference>
<evidence type="ECO:0000256" key="3">
    <source>
        <dbReference type="PROSITE-ProRule" id="PRU00023"/>
    </source>
</evidence>
<dbReference type="Gene3D" id="1.25.40.20">
    <property type="entry name" value="Ankyrin repeat-containing domain"/>
    <property type="match status" value="3"/>
</dbReference>
<name>A0AB74CM03_ASPFL</name>
<dbReference type="SUPFAM" id="SSF52540">
    <property type="entry name" value="P-loop containing nucleoside triphosphate hydrolases"/>
    <property type="match status" value="1"/>
</dbReference>
<proteinExistence type="predicted"/>
<dbReference type="Proteomes" id="UP000275480">
    <property type="component" value="Unassembled WGS sequence"/>
</dbReference>
<reference evidence="6 7" key="1">
    <citation type="submission" date="2018-07" db="EMBL/GenBank/DDBJ databases">
        <title>Identification of spontaneous genetic mutation associated with occurrence of a yellow conidial color mutant of Aspergillus flavus.</title>
        <authorList>
            <person name="Chang P.-K."/>
            <person name="Mack B.M."/>
            <person name="Scharfenstein L."/>
            <person name="Gilbert M.K."/>
        </authorList>
    </citation>
    <scope>NUCLEOTIDE SEQUENCE [LARGE SCALE GENOMIC DNA]</scope>
    <source>
        <strain evidence="6 7">CA14</strain>
    </source>
</reference>
<feature type="repeat" description="ANK" evidence="3">
    <location>
        <begin position="1125"/>
        <end position="1157"/>
    </location>
</feature>
<feature type="repeat" description="ANK" evidence="3">
    <location>
        <begin position="1092"/>
        <end position="1124"/>
    </location>
</feature>
<dbReference type="PANTHER" id="PTHR24123">
    <property type="entry name" value="ANKYRIN REPEAT-CONTAINING"/>
    <property type="match status" value="1"/>
</dbReference>
<dbReference type="Pfam" id="PF01048">
    <property type="entry name" value="PNP_UDP_1"/>
    <property type="match status" value="1"/>
</dbReference>
<evidence type="ECO:0000256" key="2">
    <source>
        <dbReference type="ARBA" id="ARBA00023043"/>
    </source>
</evidence>
<dbReference type="GO" id="GO:0009116">
    <property type="term" value="P:nucleoside metabolic process"/>
    <property type="evidence" value="ECO:0007669"/>
    <property type="project" value="InterPro"/>
</dbReference>
<dbReference type="InterPro" id="IPR027417">
    <property type="entry name" value="P-loop_NTPase"/>
</dbReference>
<feature type="domain" description="Nucleoside phosphorylase" evidence="4">
    <location>
        <begin position="43"/>
        <end position="323"/>
    </location>
</feature>
<feature type="repeat" description="ANK" evidence="3">
    <location>
        <begin position="1475"/>
        <end position="1502"/>
    </location>
</feature>
<dbReference type="Pfam" id="PF24883">
    <property type="entry name" value="NPHP3_N"/>
    <property type="match status" value="1"/>
</dbReference>
<feature type="repeat" description="ANK" evidence="3">
    <location>
        <begin position="1291"/>
        <end position="1323"/>
    </location>
</feature>
<dbReference type="Pfam" id="PF12796">
    <property type="entry name" value="Ank_2"/>
    <property type="match status" value="4"/>
</dbReference>
<keyword evidence="2 3" id="KW-0040">ANK repeat</keyword>
<evidence type="ECO:0000313" key="6">
    <source>
        <dbReference type="EMBL" id="RMZ47634.1"/>
    </source>
</evidence>
<dbReference type="InterPro" id="IPR002110">
    <property type="entry name" value="Ankyrin_rpt"/>
</dbReference>
<dbReference type="SUPFAM" id="SSF48403">
    <property type="entry name" value="Ankyrin repeat"/>
    <property type="match status" value="2"/>
</dbReference>
<dbReference type="SMART" id="SM00248">
    <property type="entry name" value="ANK"/>
    <property type="match status" value="12"/>
</dbReference>
<feature type="domain" description="Nephrocystin 3-like N-terminal" evidence="5">
    <location>
        <begin position="423"/>
        <end position="600"/>
    </location>
</feature>
<dbReference type="SUPFAM" id="SSF53167">
    <property type="entry name" value="Purine and uridine phosphorylases"/>
    <property type="match status" value="1"/>
</dbReference>
<accession>A0AB74CM03</accession>
<dbReference type="PROSITE" id="PS50297">
    <property type="entry name" value="ANK_REP_REGION"/>
    <property type="match status" value="7"/>
</dbReference>
<protein>
    <submittedName>
        <fullName evidence="6">Ankyrin</fullName>
    </submittedName>
</protein>
<dbReference type="PRINTS" id="PR01415">
    <property type="entry name" value="ANKYRIN"/>
</dbReference>
<dbReference type="InterPro" id="IPR056884">
    <property type="entry name" value="NPHP3-like_N"/>
</dbReference>
<comment type="caution">
    <text evidence="6">The sequence shown here is derived from an EMBL/GenBank/DDBJ whole genome shotgun (WGS) entry which is preliminary data.</text>
</comment>
<feature type="repeat" description="ANK" evidence="3">
    <location>
        <begin position="1324"/>
        <end position="1357"/>
    </location>
</feature>
<sequence length="1502" mass="167545">MPKRGPDTEEYPRRVFNTVKRPKINHDDNSPWLRLSHHSYTVGWICAVEPEHVAATVFLDEEHEGLDSLSSKDNNTYTLGRIGGHNVVIAVMPNDYGTTSASLAARDMLHSFPNIRTCVMVGIGGGAPSPKHDIRLGDVVVSSAHNGNGGVWQYDFGKRIQDQSFQSTGFLNQPPLFLQTAVKALRTKYAISGHRLQEAISDVLEEHPRIAKDYKQPNPNTDRLYKAHVIHPNGEESFAAICGDDLSNLVERPERQENPVIHYGLIASANQVMKDATVRDTLAENKDVLCFEMEAAGLMNHFPCLVIRGICDYADTHKNKEWQGYAAMTAAAYAKDLLSKIPVNEAKAEKRMADYIAVLHSDNVENREISASPDRRAGALCQLPKEAEKHSLNEQQKCELLNSLHFDQIDARHLTIKKAHAKTCRWLLRQAEYRDWLDRSKVIEHNGFLWIKGKPGAGKSTLMKFALDNARRVLKGKNNIIIAFFFNARGDKLERSTLGMYRSLLLQLLERLPELQDVFESLELATSTQAGRPHKWVLESLKELFEQTVQRLGQHRLICFIDALDECAEDEIRDMISFLQTISADTTSTGIEFYVCLSSRHYPHITIRKGITLVLEGQEGHRQDITNYLDTELNIGDTDLAKQISIDVQNKALGVFMWVVLVVAILNKEYDSGNVCELKERLRAIPGDLHQLFRDILTRDNRENGRLLLCIQWILFAKEPLRREQLYFAIHSGIKPLSAWGPDITPAVMDRYILDSSKGLAEVTKGKTQTVQFIHESVNDFLLRENGLMEICSDLGSDFHGQSHERLKQCCLTQMTIAARSNLGHSLPIASSPEATQLRQSVHREFPFLEYAIQNVLHHGDAAEGGGISQLGFIQTFQLDRWIPLYNLFEEHRVCRYTPDVSLLYILAEHNLANLIGIHPSNLCCFEVGEGRYGTPIFAALATNSGEAVRAFLTAQVQATPPVSLLHTAYKQYYEDTNKGAGFGRNFTFRRGKGVLYHLLEQSEEAILLVFLIRSDQTHTGSKVHYSRTLLSDAAKRGWQIVVKWLIENGAELESKDTQNLTPLSHAARNGHEAVCKLLLEGGAELESKDTQNQTPLSHAARTGHEAVCKLLLEGGAELESKDTQNLTPLSHAARKGHEIVCKLLLENGAEVNSQDSIGSTPLTHAVRWGHQGTVKVVLAIDWIDADRENHDGRTPLYFAVSQNRLAIATILLMSGKVNVNSRDNEKRTPLCRLLEKDDTFTIVHHHQRGTFMGIGTLGYRSTSWENQKTHEAIARLLVNNGADVNLCGFNGRTPLSLAAERSDDHIIMMLLEKGAAVEAKDNTGRTPLSWAAGSSRNENSIRILLERGAEIESKDDAGRTPLSWAAGRCKPDACHFYDTRIMGDPGISDGENDMNVIKMLLQAGANVESKDINGRTPLSWAAQGSSEKISIRVLPKEQEEGLVNLGTYTSTREIGDIPELLLEAGADLNAKDHHGRTPLRWATDCGNEKAVKLLESAGAIQ</sequence>
<dbReference type="GO" id="GO:0003824">
    <property type="term" value="F:catalytic activity"/>
    <property type="evidence" value="ECO:0007669"/>
    <property type="project" value="InterPro"/>
</dbReference>
<evidence type="ECO:0000259" key="5">
    <source>
        <dbReference type="Pfam" id="PF24883"/>
    </source>
</evidence>